<reference evidence="2" key="1">
    <citation type="submission" date="2009-08" db="EMBL/GenBank/DDBJ databases">
        <title>The complete genome of Chitinophaga pinensis DSM 2588.</title>
        <authorList>
            <consortium name="US DOE Joint Genome Institute (JGI-PGF)"/>
            <person name="Lucas S."/>
            <person name="Copeland A."/>
            <person name="Lapidus A."/>
            <person name="Glavina del Rio T."/>
            <person name="Dalin E."/>
            <person name="Tice H."/>
            <person name="Bruce D."/>
            <person name="Goodwin L."/>
            <person name="Pitluck S."/>
            <person name="Kyrpides N."/>
            <person name="Mavromatis K."/>
            <person name="Ivanova N."/>
            <person name="Mikhailova N."/>
            <person name="Sims D."/>
            <person name="Meinche L."/>
            <person name="Brettin T."/>
            <person name="Detter J.C."/>
            <person name="Han C."/>
            <person name="Larimer F."/>
            <person name="Land M."/>
            <person name="Hauser L."/>
            <person name="Markowitz V."/>
            <person name="Cheng J.-F."/>
            <person name="Hugenholtz P."/>
            <person name="Woyke T."/>
            <person name="Wu D."/>
            <person name="Spring S."/>
            <person name="Klenk H.-P."/>
            <person name="Eisen J.A."/>
        </authorList>
    </citation>
    <scope>NUCLEOTIDE SEQUENCE [LARGE SCALE GENOMIC DNA]</scope>
    <source>
        <strain evidence="2">ATCC 43595 / DSM 2588 / LMG 13176 / NBRC 15968 / NCIMB 11800 / UQM 2034</strain>
    </source>
</reference>
<dbReference type="RefSeq" id="WP_012791256.1">
    <property type="nucleotide sequence ID" value="NC_013132.1"/>
</dbReference>
<gene>
    <name evidence="1" type="ordered locus">Cpin_3621</name>
</gene>
<sequence>MRIILLTLILFLPACYNIKEEQLIVPAHSRKIVARLMDSLSMVTLYIPDRFDTSFTWIHRSDNSPSDLTKCRFQLKMNRIFEENGFFPFGMPEDSVDQLTIVYPAHLNDIKDGDTAWIRRGNEYFRMKSAAEGKMGGNILVDTSFIVHDRLYSVTGSRFYVPVIKRPFYELNAVTAVRGLEIRFEFKMIQHTADSLSRNFVPNAIDIIKTIRFSTHI</sequence>
<reference evidence="1 2" key="2">
    <citation type="journal article" date="2010" name="Stand. Genomic Sci.">
        <title>Complete genome sequence of Chitinophaga pinensis type strain (UQM 2034).</title>
        <authorList>
            <person name="Glavina Del Rio T."/>
            <person name="Abt B."/>
            <person name="Spring S."/>
            <person name="Lapidus A."/>
            <person name="Nolan M."/>
            <person name="Tice H."/>
            <person name="Copeland A."/>
            <person name="Cheng J.F."/>
            <person name="Chen F."/>
            <person name="Bruce D."/>
            <person name="Goodwin L."/>
            <person name="Pitluck S."/>
            <person name="Ivanova N."/>
            <person name="Mavromatis K."/>
            <person name="Mikhailova N."/>
            <person name="Pati A."/>
            <person name="Chen A."/>
            <person name="Palaniappan K."/>
            <person name="Land M."/>
            <person name="Hauser L."/>
            <person name="Chang Y.J."/>
            <person name="Jeffries C.D."/>
            <person name="Chain P."/>
            <person name="Saunders E."/>
            <person name="Detter J.C."/>
            <person name="Brettin T."/>
            <person name="Rohde M."/>
            <person name="Goker M."/>
            <person name="Bristow J."/>
            <person name="Eisen J.A."/>
            <person name="Markowitz V."/>
            <person name="Hugenholtz P."/>
            <person name="Kyrpides N.C."/>
            <person name="Klenk H.P."/>
            <person name="Lucas S."/>
        </authorList>
    </citation>
    <scope>NUCLEOTIDE SEQUENCE [LARGE SCALE GENOMIC DNA]</scope>
    <source>
        <strain evidence="2">ATCC 43595 / DSM 2588 / LMG 13176 / NBRC 15968 / NCIMB 11800 / UQM 2034</strain>
    </source>
</reference>
<dbReference type="AlphaFoldDB" id="A0A979GS07"/>
<dbReference type="EMBL" id="CP001699">
    <property type="protein sequence ID" value="ACU61083.1"/>
    <property type="molecule type" value="Genomic_DNA"/>
</dbReference>
<protein>
    <submittedName>
        <fullName evidence="1">Uncharacterized protein</fullName>
    </submittedName>
</protein>
<dbReference type="OrthoDB" id="877984at2"/>
<proteinExistence type="predicted"/>
<evidence type="ECO:0000313" key="1">
    <source>
        <dbReference type="EMBL" id="ACU61083.1"/>
    </source>
</evidence>
<organism evidence="1 2">
    <name type="scientific">Chitinophaga pinensis (strain ATCC 43595 / DSM 2588 / LMG 13176 / NBRC 15968 / NCIMB 11800 / UQM 2034)</name>
    <dbReference type="NCBI Taxonomy" id="485918"/>
    <lineage>
        <taxon>Bacteria</taxon>
        <taxon>Pseudomonadati</taxon>
        <taxon>Bacteroidota</taxon>
        <taxon>Chitinophagia</taxon>
        <taxon>Chitinophagales</taxon>
        <taxon>Chitinophagaceae</taxon>
        <taxon>Chitinophaga</taxon>
    </lineage>
</organism>
<evidence type="ECO:0000313" key="2">
    <source>
        <dbReference type="Proteomes" id="UP000002215"/>
    </source>
</evidence>
<name>A0A979GS07_CHIPD</name>
<dbReference type="KEGG" id="cpi:Cpin_3621"/>
<accession>A0A979GS07</accession>
<dbReference type="Proteomes" id="UP000002215">
    <property type="component" value="Chromosome"/>
</dbReference>